<accession>A0A182NY07</accession>
<keyword evidence="2" id="KW-1185">Reference proteome</keyword>
<dbReference type="Proteomes" id="UP000075884">
    <property type="component" value="Unassembled WGS sequence"/>
</dbReference>
<reference evidence="2" key="1">
    <citation type="submission" date="2013-03" db="EMBL/GenBank/DDBJ databases">
        <title>The Genome Sequence of Anopheles dirus WRAIR2.</title>
        <authorList>
            <consortium name="The Broad Institute Genomics Platform"/>
            <person name="Neafsey D.E."/>
            <person name="Walton C."/>
            <person name="Walker B."/>
            <person name="Young S.K."/>
            <person name="Zeng Q."/>
            <person name="Gargeya S."/>
            <person name="Fitzgerald M."/>
            <person name="Haas B."/>
            <person name="Abouelleil A."/>
            <person name="Allen A.W."/>
            <person name="Alvarado L."/>
            <person name="Arachchi H.M."/>
            <person name="Berlin A.M."/>
            <person name="Chapman S.B."/>
            <person name="Gainer-Dewar J."/>
            <person name="Goldberg J."/>
            <person name="Griggs A."/>
            <person name="Gujja S."/>
            <person name="Hansen M."/>
            <person name="Howarth C."/>
            <person name="Imamovic A."/>
            <person name="Ireland A."/>
            <person name="Larimer J."/>
            <person name="McCowan C."/>
            <person name="Murphy C."/>
            <person name="Pearson M."/>
            <person name="Poon T.W."/>
            <person name="Priest M."/>
            <person name="Roberts A."/>
            <person name="Saif S."/>
            <person name="Shea T."/>
            <person name="Sisk P."/>
            <person name="Sykes S."/>
            <person name="Wortman J."/>
            <person name="Nusbaum C."/>
            <person name="Birren B."/>
        </authorList>
    </citation>
    <scope>NUCLEOTIDE SEQUENCE [LARGE SCALE GENOMIC DNA]</scope>
    <source>
        <strain evidence="2">WRAIR2</strain>
    </source>
</reference>
<dbReference type="AlphaFoldDB" id="A0A182NY07"/>
<organism evidence="1 2">
    <name type="scientific">Anopheles dirus</name>
    <dbReference type="NCBI Taxonomy" id="7168"/>
    <lineage>
        <taxon>Eukaryota</taxon>
        <taxon>Metazoa</taxon>
        <taxon>Ecdysozoa</taxon>
        <taxon>Arthropoda</taxon>
        <taxon>Hexapoda</taxon>
        <taxon>Insecta</taxon>
        <taxon>Pterygota</taxon>
        <taxon>Neoptera</taxon>
        <taxon>Endopterygota</taxon>
        <taxon>Diptera</taxon>
        <taxon>Nematocera</taxon>
        <taxon>Culicoidea</taxon>
        <taxon>Culicidae</taxon>
        <taxon>Anophelinae</taxon>
        <taxon>Anopheles</taxon>
    </lineage>
</organism>
<name>A0A182NY07_9DIPT</name>
<dbReference type="VEuPathDB" id="VectorBase:ADIR014718"/>
<evidence type="ECO:0000313" key="1">
    <source>
        <dbReference type="EnsemblMetazoa" id="ADIR014718-PA"/>
    </source>
</evidence>
<proteinExistence type="predicted"/>
<reference evidence="1" key="2">
    <citation type="submission" date="2020-05" db="UniProtKB">
        <authorList>
            <consortium name="EnsemblMetazoa"/>
        </authorList>
    </citation>
    <scope>IDENTIFICATION</scope>
    <source>
        <strain evidence="1">WRAIR2</strain>
    </source>
</reference>
<protein>
    <submittedName>
        <fullName evidence="1">Uncharacterized protein</fullName>
    </submittedName>
</protein>
<dbReference type="EnsemblMetazoa" id="ADIR014718-RA">
    <property type="protein sequence ID" value="ADIR014718-PA"/>
    <property type="gene ID" value="ADIR014718"/>
</dbReference>
<evidence type="ECO:0000313" key="2">
    <source>
        <dbReference type="Proteomes" id="UP000075884"/>
    </source>
</evidence>
<sequence>MKENWTTLPPDAEAYCYHLRNVEKENTEDFTAKTHAWL</sequence>